<comment type="caution">
    <text evidence="1">The sequence shown here is derived from an EMBL/GenBank/DDBJ whole genome shotgun (WGS) entry which is preliminary data.</text>
</comment>
<accession>A0ACC0WNA1</accession>
<reference evidence="1 2" key="1">
    <citation type="journal article" date="2022" name="bioRxiv">
        <title>The genome of the oomycete Peronosclerospora sorghi, a cosmopolitan pathogen of maize and sorghum, is inflated with dispersed pseudogenes.</title>
        <authorList>
            <person name="Fletcher K."/>
            <person name="Martin F."/>
            <person name="Isakeit T."/>
            <person name="Cavanaugh K."/>
            <person name="Magill C."/>
            <person name="Michelmore R."/>
        </authorList>
    </citation>
    <scope>NUCLEOTIDE SEQUENCE [LARGE SCALE GENOMIC DNA]</scope>
    <source>
        <strain evidence="1">P6</strain>
    </source>
</reference>
<evidence type="ECO:0000313" key="2">
    <source>
        <dbReference type="Proteomes" id="UP001163321"/>
    </source>
</evidence>
<dbReference type="EMBL" id="CM047590">
    <property type="protein sequence ID" value="KAI9919558.1"/>
    <property type="molecule type" value="Genomic_DNA"/>
</dbReference>
<gene>
    <name evidence="1" type="ORF">PsorP6_017235</name>
</gene>
<sequence>MLAWEYHLLYFELKDLSYEQQRAFIKEHKVQYSSFGMQALLMEMIPVVGSLFVFTNAVGAALFAVHLEEEEQTNRSGTPLLIVSLTKALPPPSFRAISRNSSDQCVTVSPICP</sequence>
<dbReference type="Proteomes" id="UP001163321">
    <property type="component" value="Chromosome 11"/>
</dbReference>
<name>A0ACC0WNA1_9STRA</name>
<keyword evidence="2" id="KW-1185">Reference proteome</keyword>
<organism evidence="1 2">
    <name type="scientific">Peronosclerospora sorghi</name>
    <dbReference type="NCBI Taxonomy" id="230839"/>
    <lineage>
        <taxon>Eukaryota</taxon>
        <taxon>Sar</taxon>
        <taxon>Stramenopiles</taxon>
        <taxon>Oomycota</taxon>
        <taxon>Peronosporomycetes</taxon>
        <taxon>Peronosporales</taxon>
        <taxon>Peronosporaceae</taxon>
        <taxon>Peronosclerospora</taxon>
    </lineage>
</organism>
<proteinExistence type="predicted"/>
<protein>
    <submittedName>
        <fullName evidence="1">Uncharacterized protein</fullName>
    </submittedName>
</protein>
<evidence type="ECO:0000313" key="1">
    <source>
        <dbReference type="EMBL" id="KAI9919558.1"/>
    </source>
</evidence>